<proteinExistence type="predicted"/>
<dbReference type="RefSeq" id="XP_019033593.1">
    <property type="nucleotide sequence ID" value="XM_019174541.1"/>
</dbReference>
<dbReference type="OrthoDB" id="10465737at2759"/>
<organism evidence="2 3">
    <name type="scientific">Cryptococcus wingfieldii CBS 7118</name>
    <dbReference type="NCBI Taxonomy" id="1295528"/>
    <lineage>
        <taxon>Eukaryota</taxon>
        <taxon>Fungi</taxon>
        <taxon>Dikarya</taxon>
        <taxon>Basidiomycota</taxon>
        <taxon>Agaricomycotina</taxon>
        <taxon>Tremellomycetes</taxon>
        <taxon>Tremellales</taxon>
        <taxon>Cryptococcaceae</taxon>
        <taxon>Cryptococcus</taxon>
    </lineage>
</organism>
<dbReference type="Proteomes" id="UP000094819">
    <property type="component" value="Unassembled WGS sequence"/>
</dbReference>
<gene>
    <name evidence="2" type="ORF">L198_02390</name>
</gene>
<protein>
    <submittedName>
        <fullName evidence="2">Uncharacterized protein</fullName>
    </submittedName>
</protein>
<feature type="compositionally biased region" description="Acidic residues" evidence="1">
    <location>
        <begin position="8"/>
        <end position="17"/>
    </location>
</feature>
<dbReference type="GeneID" id="30191603"/>
<reference evidence="2 3" key="1">
    <citation type="submission" date="2016-06" db="EMBL/GenBank/DDBJ databases">
        <title>Evolution of pathogenesis and genome organization in the Tremellales.</title>
        <authorList>
            <person name="Cuomo C."/>
            <person name="Litvintseva A."/>
            <person name="Heitman J."/>
            <person name="Chen Y."/>
            <person name="Sun S."/>
            <person name="Springer D."/>
            <person name="Dromer F."/>
            <person name="Young S."/>
            <person name="Zeng Q."/>
            <person name="Chapman S."/>
            <person name="Gujja S."/>
            <person name="Saif S."/>
            <person name="Birren B."/>
        </authorList>
    </citation>
    <scope>NUCLEOTIDE SEQUENCE [LARGE SCALE GENOMIC DNA]</scope>
    <source>
        <strain evidence="2 3">CBS 7118</strain>
    </source>
</reference>
<keyword evidence="3" id="KW-1185">Reference proteome</keyword>
<feature type="region of interest" description="Disordered" evidence="1">
    <location>
        <begin position="1"/>
        <end position="22"/>
    </location>
</feature>
<evidence type="ECO:0000313" key="2">
    <source>
        <dbReference type="EMBL" id="ODO03542.1"/>
    </source>
</evidence>
<accession>A0A1E3JUE4</accession>
<dbReference type="EMBL" id="AWGH01000005">
    <property type="protein sequence ID" value="ODO03542.1"/>
    <property type="molecule type" value="Genomic_DNA"/>
</dbReference>
<comment type="caution">
    <text evidence="2">The sequence shown here is derived from an EMBL/GenBank/DDBJ whole genome shotgun (WGS) entry which is preliminary data.</text>
</comment>
<feature type="region of interest" description="Disordered" evidence="1">
    <location>
        <begin position="116"/>
        <end position="145"/>
    </location>
</feature>
<evidence type="ECO:0000256" key="1">
    <source>
        <dbReference type="SAM" id="MobiDB-lite"/>
    </source>
</evidence>
<sequence length="145" mass="15665">MPSRTDGESAEESDLDSDYQLSLGRERYLESIHVAPSPESSSSTTPSFLSCPCDSIPLQLHTPTCPYPDFQNPLAMNASRLETSTPTRQQASRARPLNEPVVSPLAYEMSMIGEKGVHLDTDDGGGGEHTPHEYQEDGAEVVSAA</sequence>
<name>A0A1E3JUE4_9TREE</name>
<evidence type="ECO:0000313" key="3">
    <source>
        <dbReference type="Proteomes" id="UP000094819"/>
    </source>
</evidence>
<feature type="region of interest" description="Disordered" evidence="1">
    <location>
        <begin position="81"/>
        <end position="101"/>
    </location>
</feature>
<dbReference type="AlphaFoldDB" id="A0A1E3JUE4"/>
<feature type="compositionally biased region" description="Polar residues" evidence="1">
    <location>
        <begin position="81"/>
        <end position="92"/>
    </location>
</feature>